<keyword evidence="6 8" id="KW-0807">Transducer</keyword>
<feature type="coiled-coil region" evidence="9">
    <location>
        <begin position="279"/>
        <end position="341"/>
    </location>
</feature>
<reference evidence="14 15" key="1">
    <citation type="submission" date="2019-04" db="EMBL/GenBank/DDBJ databases">
        <title>Draft genome sequence data and analysis of a Fermenting Bacterium, Geotoga petraea strain HO-Geo1, isolated from heavy-oil petroleum reservoir in Russia.</title>
        <authorList>
            <person name="Grouzdev D.S."/>
            <person name="Semenova E.M."/>
            <person name="Sokolova D.S."/>
            <person name="Tourova T.P."/>
            <person name="Poltaraus A.B."/>
            <person name="Nazina T.N."/>
        </authorList>
    </citation>
    <scope>NUCLEOTIDE SEQUENCE [LARGE SCALE GENOMIC DNA]</scope>
    <source>
        <strain evidence="14 15">HO-Geo1</strain>
    </source>
</reference>
<proteinExistence type="inferred from homology"/>
<evidence type="ECO:0000256" key="2">
    <source>
        <dbReference type="ARBA" id="ARBA00022475"/>
    </source>
</evidence>
<dbReference type="InterPro" id="IPR004089">
    <property type="entry name" value="MCPsignal_dom"/>
</dbReference>
<evidence type="ECO:0000313" key="15">
    <source>
        <dbReference type="Proteomes" id="UP000297288"/>
    </source>
</evidence>
<dbReference type="EMBL" id="SRME01000001">
    <property type="protein sequence ID" value="TGG88747.1"/>
    <property type="molecule type" value="Genomic_DNA"/>
</dbReference>
<keyword evidence="5 11" id="KW-0472">Membrane</keyword>
<keyword evidence="4 11" id="KW-1133">Transmembrane helix</keyword>
<dbReference type="SUPFAM" id="SSF103190">
    <property type="entry name" value="Sensory domain-like"/>
    <property type="match status" value="1"/>
</dbReference>
<evidence type="ECO:0000256" key="6">
    <source>
        <dbReference type="ARBA" id="ARBA00023224"/>
    </source>
</evidence>
<comment type="subcellular location">
    <subcellularLocation>
        <location evidence="1">Cell membrane</location>
        <topology evidence="1">Multi-pass membrane protein</topology>
    </subcellularLocation>
</comment>
<dbReference type="PROSITE" id="PS50885">
    <property type="entry name" value="HAMP"/>
    <property type="match status" value="1"/>
</dbReference>
<dbReference type="CDD" id="cd06225">
    <property type="entry name" value="HAMP"/>
    <property type="match status" value="1"/>
</dbReference>
<dbReference type="Gene3D" id="6.10.340.10">
    <property type="match status" value="1"/>
</dbReference>
<dbReference type="PANTHER" id="PTHR32089:SF112">
    <property type="entry name" value="LYSOZYME-LIKE PROTEIN-RELATED"/>
    <property type="match status" value="1"/>
</dbReference>
<sequence>MIKLNIIIKLRGDHMNLKIGQKLILFFVVFLIASISIVVALYSNTILNIATDLRDDNLESVFKLTTEVIDQKMPGDWNIQDGELYKGEIKISGNQQIVNNLKNITNADITFFVGNKRIATTIKNENGDLVLNTNLNRDLYNRVQNESVIYTDSELFGTLYRSVYSELTNNGRTVGVFFMGFDNQDIENQAVSTIWTSLIISIVIAIIGSILFFFYINRGITSPLKYLSSQVIDFGKGNLKVRFKQKTQDSIGNMAGALKDMTENLRESIIHIKEQSEFLNKSSNEMKEISNQSRQYIRNVLDDLSDFSNQTDEVSTNVNEINAAIEEISSSSENIAKAAQELSKKSNETAEIANNGTDIVTASGKIILETVAQAEENEKTSTEVSNSAEEVGRILETINSITEQTNLLALNAAIEASRAGEAGRGFSVVADEIRKLAEESQSATEEIAKILNNVKSGAKKAKNVSNKTKDMIEKVNTDFREIENKFKNINSNVLQMNTMIEDLTSSSEEQSASTEEISGTMNSISEAMEEMKNKIDGINEAMGQQVKNIESVASHSDELKDLSDSLKKSISQYDI</sequence>
<dbReference type="AlphaFoldDB" id="A0A4Z0W2M5"/>
<feature type="domain" description="HAMP" evidence="13">
    <location>
        <begin position="218"/>
        <end position="270"/>
    </location>
</feature>
<dbReference type="Pfam" id="PF17202">
    <property type="entry name" value="sCache_3_3"/>
    <property type="match status" value="1"/>
</dbReference>
<evidence type="ECO:0000313" key="14">
    <source>
        <dbReference type="EMBL" id="TGG88747.1"/>
    </source>
</evidence>
<evidence type="ECO:0000256" key="4">
    <source>
        <dbReference type="ARBA" id="ARBA00022989"/>
    </source>
</evidence>
<dbReference type="GO" id="GO:0006935">
    <property type="term" value="P:chemotaxis"/>
    <property type="evidence" value="ECO:0007669"/>
    <property type="project" value="InterPro"/>
</dbReference>
<dbReference type="PANTHER" id="PTHR32089">
    <property type="entry name" value="METHYL-ACCEPTING CHEMOTAXIS PROTEIN MCPB"/>
    <property type="match status" value="1"/>
</dbReference>
<dbReference type="InterPro" id="IPR029151">
    <property type="entry name" value="Sensor-like_sf"/>
</dbReference>
<dbReference type="SUPFAM" id="SSF58104">
    <property type="entry name" value="Methyl-accepting chemotaxis protein (MCP) signaling domain"/>
    <property type="match status" value="1"/>
</dbReference>
<gene>
    <name evidence="14" type="ORF">E4650_00665</name>
</gene>
<dbReference type="Proteomes" id="UP000297288">
    <property type="component" value="Unassembled WGS sequence"/>
</dbReference>
<dbReference type="GO" id="GO:0007165">
    <property type="term" value="P:signal transduction"/>
    <property type="evidence" value="ECO:0007669"/>
    <property type="project" value="UniProtKB-KW"/>
</dbReference>
<dbReference type="PRINTS" id="PR00260">
    <property type="entry name" value="CHEMTRNSDUCR"/>
</dbReference>
<dbReference type="GO" id="GO:0005886">
    <property type="term" value="C:plasma membrane"/>
    <property type="evidence" value="ECO:0007669"/>
    <property type="project" value="UniProtKB-SubCell"/>
</dbReference>
<protein>
    <submittedName>
        <fullName evidence="14">HAMP domain-containing protein</fullName>
    </submittedName>
</protein>
<name>A0A4Z0W2M5_9BACT</name>
<keyword evidence="2" id="KW-1003">Cell membrane</keyword>
<comment type="caution">
    <text evidence="14">The sequence shown here is derived from an EMBL/GenBank/DDBJ whole genome shotgun (WGS) entry which is preliminary data.</text>
</comment>
<feature type="compositionally biased region" description="Basic and acidic residues" evidence="10">
    <location>
        <begin position="555"/>
        <end position="567"/>
    </location>
</feature>
<evidence type="ECO:0000256" key="9">
    <source>
        <dbReference type="SAM" id="Coils"/>
    </source>
</evidence>
<evidence type="ECO:0000259" key="13">
    <source>
        <dbReference type="PROSITE" id="PS50885"/>
    </source>
</evidence>
<organism evidence="14 15">
    <name type="scientific">Geotoga petraea</name>
    <dbReference type="NCBI Taxonomy" id="28234"/>
    <lineage>
        <taxon>Bacteria</taxon>
        <taxon>Thermotogati</taxon>
        <taxon>Thermotogota</taxon>
        <taxon>Thermotogae</taxon>
        <taxon>Petrotogales</taxon>
        <taxon>Petrotogaceae</taxon>
        <taxon>Geotoga</taxon>
    </lineage>
</organism>
<dbReference type="GO" id="GO:0004888">
    <property type="term" value="F:transmembrane signaling receptor activity"/>
    <property type="evidence" value="ECO:0007669"/>
    <property type="project" value="InterPro"/>
</dbReference>
<evidence type="ECO:0000256" key="5">
    <source>
        <dbReference type="ARBA" id="ARBA00023136"/>
    </source>
</evidence>
<evidence type="ECO:0000256" key="7">
    <source>
        <dbReference type="ARBA" id="ARBA00029447"/>
    </source>
</evidence>
<dbReference type="Pfam" id="PF00015">
    <property type="entry name" value="MCPsignal"/>
    <property type="match status" value="1"/>
</dbReference>
<keyword evidence="3 11" id="KW-0812">Transmembrane</keyword>
<dbReference type="InterPro" id="IPR004090">
    <property type="entry name" value="Chemotax_Me-accpt_rcpt"/>
</dbReference>
<accession>A0A4Z0W2M5</accession>
<feature type="coiled-coil region" evidence="9">
    <location>
        <begin position="433"/>
        <end position="492"/>
    </location>
</feature>
<dbReference type="InterPro" id="IPR033463">
    <property type="entry name" value="sCache_3"/>
</dbReference>
<keyword evidence="9" id="KW-0175">Coiled coil</keyword>
<evidence type="ECO:0000256" key="10">
    <source>
        <dbReference type="SAM" id="MobiDB-lite"/>
    </source>
</evidence>
<dbReference type="SMART" id="SM00304">
    <property type="entry name" value="HAMP"/>
    <property type="match status" value="1"/>
</dbReference>
<evidence type="ECO:0000259" key="12">
    <source>
        <dbReference type="PROSITE" id="PS50111"/>
    </source>
</evidence>
<dbReference type="CDD" id="cd11386">
    <property type="entry name" value="MCP_signal"/>
    <property type="match status" value="1"/>
</dbReference>
<dbReference type="Gene3D" id="1.10.287.950">
    <property type="entry name" value="Methyl-accepting chemotaxis protein"/>
    <property type="match status" value="1"/>
</dbReference>
<dbReference type="OrthoDB" id="43680at2"/>
<evidence type="ECO:0000256" key="3">
    <source>
        <dbReference type="ARBA" id="ARBA00022692"/>
    </source>
</evidence>
<dbReference type="SMART" id="SM00283">
    <property type="entry name" value="MA"/>
    <property type="match status" value="1"/>
</dbReference>
<dbReference type="Pfam" id="PF00672">
    <property type="entry name" value="HAMP"/>
    <property type="match status" value="1"/>
</dbReference>
<dbReference type="InterPro" id="IPR003660">
    <property type="entry name" value="HAMP_dom"/>
</dbReference>
<feature type="transmembrane region" description="Helical" evidence="11">
    <location>
        <begin position="23"/>
        <end position="42"/>
    </location>
</feature>
<evidence type="ECO:0000256" key="1">
    <source>
        <dbReference type="ARBA" id="ARBA00004651"/>
    </source>
</evidence>
<comment type="similarity">
    <text evidence="7">Belongs to the methyl-accepting chemotaxis (MCP) protein family.</text>
</comment>
<evidence type="ECO:0000256" key="8">
    <source>
        <dbReference type="PROSITE-ProRule" id="PRU00284"/>
    </source>
</evidence>
<feature type="region of interest" description="Disordered" evidence="10">
    <location>
        <begin position="546"/>
        <end position="575"/>
    </location>
</feature>
<dbReference type="PROSITE" id="PS50111">
    <property type="entry name" value="CHEMOTAXIS_TRANSDUC_2"/>
    <property type="match status" value="1"/>
</dbReference>
<feature type="transmembrane region" description="Helical" evidence="11">
    <location>
        <begin position="194"/>
        <end position="216"/>
    </location>
</feature>
<evidence type="ECO:0000256" key="11">
    <source>
        <dbReference type="SAM" id="Phobius"/>
    </source>
</evidence>
<feature type="domain" description="Methyl-accepting transducer" evidence="12">
    <location>
        <begin position="289"/>
        <end position="525"/>
    </location>
</feature>